<protein>
    <submittedName>
        <fullName evidence="1">Crinkler (CRN) family protein</fullName>
    </submittedName>
</protein>
<proteinExistence type="predicted"/>
<dbReference type="EMBL" id="JNBS01003069">
    <property type="protein sequence ID" value="OQR88672.1"/>
    <property type="molecule type" value="Genomic_DNA"/>
</dbReference>
<comment type="caution">
    <text evidence="1">The sequence shown here is derived from an EMBL/GenBank/DDBJ whole genome shotgun (WGS) entry which is preliminary data.</text>
</comment>
<evidence type="ECO:0000313" key="1">
    <source>
        <dbReference type="EMBL" id="OQR88672.1"/>
    </source>
</evidence>
<reference evidence="1 2" key="1">
    <citation type="journal article" date="2014" name="Genome Biol. Evol.">
        <title>The secreted proteins of Achlya hypogyna and Thraustotheca clavata identify the ancestral oomycete secretome and reveal gene acquisitions by horizontal gene transfer.</title>
        <authorList>
            <person name="Misner I."/>
            <person name="Blouin N."/>
            <person name="Leonard G."/>
            <person name="Richards T.A."/>
            <person name="Lane C.E."/>
        </authorList>
    </citation>
    <scope>NUCLEOTIDE SEQUENCE [LARGE SCALE GENOMIC DNA]</scope>
    <source>
        <strain evidence="1 2">ATCC 34112</strain>
    </source>
</reference>
<keyword evidence="2" id="KW-1185">Reference proteome</keyword>
<accession>A0A1V9YSE5</accession>
<organism evidence="1 2">
    <name type="scientific">Thraustotheca clavata</name>
    <dbReference type="NCBI Taxonomy" id="74557"/>
    <lineage>
        <taxon>Eukaryota</taxon>
        <taxon>Sar</taxon>
        <taxon>Stramenopiles</taxon>
        <taxon>Oomycota</taxon>
        <taxon>Saprolegniomycetes</taxon>
        <taxon>Saprolegniales</taxon>
        <taxon>Achlyaceae</taxon>
        <taxon>Thraustotheca</taxon>
    </lineage>
</organism>
<dbReference type="OrthoDB" id="122900at2759"/>
<evidence type="ECO:0000313" key="2">
    <source>
        <dbReference type="Proteomes" id="UP000243217"/>
    </source>
</evidence>
<sequence length="263" mass="31017">MAILYTNVNLDNEKTRKKCRCKVPAPSIHFHFANLVNEHFKHILAQDGTMKTQNNQIQCNWSPNYTDQITQQKISTKKIFSMSTLGVGKHGSACNLFFLEMVLLAEFQNDVWFEVQMIEQSNRRIWAASDFVYGYPERLSTKNIPFLAPPNAEWPWYVMQENVNGCNFGNLVWNPIKWELYIQDSDRKEEDAEKKRVMKSFMQGLNEKRDITFLFCMKMESFVWNYSSTGCVKINCRQREVEWIFQPAKTCRERLVIVVEVEH</sequence>
<dbReference type="AlphaFoldDB" id="A0A1V9YSE5"/>
<gene>
    <name evidence="1" type="ORF">THRCLA_22820</name>
</gene>
<dbReference type="Proteomes" id="UP000243217">
    <property type="component" value="Unassembled WGS sequence"/>
</dbReference>
<name>A0A1V9YSE5_9STRA</name>